<name>A0A318T4N3_9HYPH</name>
<feature type="transmembrane region" description="Helical" evidence="14">
    <location>
        <begin position="94"/>
        <end position="115"/>
    </location>
</feature>
<dbReference type="UniPathway" id="UPA00251">
    <property type="reaction ID" value="UER00324"/>
</dbReference>
<comment type="pathway">
    <text evidence="2 14">Porphyrin-containing compound metabolism; protoporphyrin-IX biosynthesis; protoporphyrin-IX from protoporphyrinogen-IX: step 1/1.</text>
</comment>
<evidence type="ECO:0000256" key="10">
    <source>
        <dbReference type="ARBA" id="ARBA00023002"/>
    </source>
</evidence>
<keyword evidence="11 14" id="KW-0408">Iron</keyword>
<evidence type="ECO:0000256" key="13">
    <source>
        <dbReference type="ARBA" id="ARBA00048390"/>
    </source>
</evidence>
<feature type="binding site" description="axial binding residue" evidence="14">
    <location>
        <position position="50"/>
    </location>
    <ligand>
        <name>heme</name>
        <dbReference type="ChEBI" id="CHEBI:30413"/>
    </ligand>
    <ligandPart>
        <name>Fe</name>
        <dbReference type="ChEBI" id="CHEBI:18248"/>
    </ligandPart>
</feature>
<evidence type="ECO:0000256" key="4">
    <source>
        <dbReference type="ARBA" id="ARBA00017504"/>
    </source>
</evidence>
<evidence type="ECO:0000256" key="5">
    <source>
        <dbReference type="ARBA" id="ARBA00022475"/>
    </source>
</evidence>
<reference evidence="15 16" key="1">
    <citation type="submission" date="2018-06" db="EMBL/GenBank/DDBJ databases">
        <title>Genomic Encyclopedia of Type Strains, Phase III (KMG-III): the genomes of soil and plant-associated and newly described type strains.</title>
        <authorList>
            <person name="Whitman W."/>
        </authorList>
    </citation>
    <scope>NUCLEOTIDE SEQUENCE [LARGE SCALE GENOMIC DNA]</scope>
    <source>
        <strain evidence="15 16">ORS 1419</strain>
    </source>
</reference>
<keyword evidence="10 14" id="KW-0560">Oxidoreductase</keyword>
<evidence type="ECO:0000256" key="14">
    <source>
        <dbReference type="HAMAP-Rule" id="MF_02239"/>
    </source>
</evidence>
<dbReference type="InterPro" id="IPR005265">
    <property type="entry name" value="HemJ-like"/>
</dbReference>
<dbReference type="GO" id="GO:0006782">
    <property type="term" value="P:protoporphyrinogen IX biosynthetic process"/>
    <property type="evidence" value="ECO:0007669"/>
    <property type="project" value="UniProtKB-UniRule"/>
</dbReference>
<keyword evidence="7 14" id="KW-0812">Transmembrane</keyword>
<feature type="transmembrane region" description="Helical" evidence="14">
    <location>
        <begin position="160"/>
        <end position="178"/>
    </location>
</feature>
<dbReference type="Proteomes" id="UP000247454">
    <property type="component" value="Unassembled WGS sequence"/>
</dbReference>
<evidence type="ECO:0000313" key="16">
    <source>
        <dbReference type="Proteomes" id="UP000247454"/>
    </source>
</evidence>
<dbReference type="NCBIfam" id="TIGR00701">
    <property type="entry name" value="protoporphyrinogen oxidase HemJ"/>
    <property type="match status" value="1"/>
</dbReference>
<keyword evidence="12 14" id="KW-0472">Membrane</keyword>
<evidence type="ECO:0000256" key="6">
    <source>
        <dbReference type="ARBA" id="ARBA00022617"/>
    </source>
</evidence>
<comment type="caution">
    <text evidence="15">The sequence shown here is derived from an EMBL/GenBank/DDBJ whole genome shotgun (WGS) entry which is preliminary data.</text>
</comment>
<feature type="binding site" description="axial binding residue" evidence="14">
    <location>
        <position position="125"/>
    </location>
    <ligand>
        <name>heme</name>
        <dbReference type="ChEBI" id="CHEBI:30413"/>
    </ligand>
    <ligandPart>
        <name>Fe</name>
        <dbReference type="ChEBI" id="CHEBI:18248"/>
    </ligandPart>
</feature>
<gene>
    <name evidence="15" type="ORF">C7477_105164</name>
</gene>
<dbReference type="GO" id="GO:0046872">
    <property type="term" value="F:metal ion binding"/>
    <property type="evidence" value="ECO:0007669"/>
    <property type="project" value="UniProtKB-KW"/>
</dbReference>
<comment type="subunit">
    <text evidence="14">Homodimer.</text>
</comment>
<feature type="transmembrane region" description="Helical" evidence="14">
    <location>
        <begin position="16"/>
        <end position="37"/>
    </location>
</feature>
<sequence>MTNLPTGNPAASGGRAAIRAVVAIAIVAAALLLMFHVNPGTAYPWIKAIHVIAVIAWMAGMLYLPRLFVYHCAAEPGSVQSETFKVMEQRLLRFIIDPAMAVTWIMGLWMAWKIFGFSGGWLHAKLLAVVLLSAVHGHFAKAVRLFAADKNTKSARYWRIMNEVPAVLMVVIVILVIVKPF</sequence>
<feature type="transmembrane region" description="Helical" evidence="14">
    <location>
        <begin position="43"/>
        <end position="64"/>
    </location>
</feature>
<dbReference type="EC" id="1.3.99.-" evidence="14"/>
<comment type="function">
    <text evidence="14">Catalyzes the oxidation of protoporphyrinogen IX to protoporphyrin IX.</text>
</comment>
<dbReference type="Pfam" id="PF03653">
    <property type="entry name" value="UPF0093"/>
    <property type="match status" value="1"/>
</dbReference>
<evidence type="ECO:0000256" key="3">
    <source>
        <dbReference type="ARBA" id="ARBA00006501"/>
    </source>
</evidence>
<evidence type="ECO:0000256" key="8">
    <source>
        <dbReference type="ARBA" id="ARBA00022723"/>
    </source>
</evidence>
<evidence type="ECO:0000256" key="9">
    <source>
        <dbReference type="ARBA" id="ARBA00022989"/>
    </source>
</evidence>
<evidence type="ECO:0000313" key="15">
    <source>
        <dbReference type="EMBL" id="PYE89061.1"/>
    </source>
</evidence>
<dbReference type="RefSeq" id="WP_110750168.1">
    <property type="nucleotide sequence ID" value="NZ_QJTF01000005.1"/>
</dbReference>
<protein>
    <recommendedName>
        <fullName evidence="4 14">Protoporphyrinogen IX oxidase</fullName>
        <shortName evidence="14">PPO</shortName>
        <ecNumber evidence="14">1.3.99.-</ecNumber>
    </recommendedName>
</protein>
<comment type="catalytic activity">
    <reaction evidence="13 14">
        <text>protoporphyrinogen IX + 3 A = protoporphyrin IX + 3 AH2</text>
        <dbReference type="Rhea" id="RHEA:62000"/>
        <dbReference type="ChEBI" id="CHEBI:13193"/>
        <dbReference type="ChEBI" id="CHEBI:17499"/>
        <dbReference type="ChEBI" id="CHEBI:57306"/>
        <dbReference type="ChEBI" id="CHEBI:57307"/>
    </reaction>
</comment>
<dbReference type="OrthoDB" id="9800824at2"/>
<dbReference type="AlphaFoldDB" id="A0A318T4N3"/>
<dbReference type="EMBL" id="QJTF01000005">
    <property type="protein sequence ID" value="PYE89061.1"/>
    <property type="molecule type" value="Genomic_DNA"/>
</dbReference>
<organism evidence="15 16">
    <name type="scientific">Phyllobacterium leguminum</name>
    <dbReference type="NCBI Taxonomy" id="314237"/>
    <lineage>
        <taxon>Bacteria</taxon>
        <taxon>Pseudomonadati</taxon>
        <taxon>Pseudomonadota</taxon>
        <taxon>Alphaproteobacteria</taxon>
        <taxon>Hyphomicrobiales</taxon>
        <taxon>Phyllobacteriaceae</taxon>
        <taxon>Phyllobacterium</taxon>
    </lineage>
</organism>
<dbReference type="PANTHER" id="PTHR40255:SF1">
    <property type="entry name" value="PROTOPORPHYRINOGEN IX OXIDASE"/>
    <property type="match status" value="1"/>
</dbReference>
<comment type="subcellular location">
    <subcellularLocation>
        <location evidence="1 14">Cell membrane</location>
        <topology evidence="1 14">Multi-pass membrane protein</topology>
    </subcellularLocation>
</comment>
<accession>A0A318T4N3</accession>
<evidence type="ECO:0000256" key="11">
    <source>
        <dbReference type="ARBA" id="ARBA00023004"/>
    </source>
</evidence>
<evidence type="ECO:0000256" key="2">
    <source>
        <dbReference type="ARBA" id="ARBA00005073"/>
    </source>
</evidence>
<dbReference type="GO" id="GO:0070818">
    <property type="term" value="F:protoporphyrinogen oxidase activity"/>
    <property type="evidence" value="ECO:0007669"/>
    <property type="project" value="UniProtKB-UniRule"/>
</dbReference>
<keyword evidence="5 14" id="KW-1003">Cell membrane</keyword>
<keyword evidence="8 14" id="KW-0479">Metal-binding</keyword>
<dbReference type="PANTHER" id="PTHR40255">
    <property type="entry name" value="UPF0093 MEMBRANE PROTEIN SLR1790"/>
    <property type="match status" value="1"/>
</dbReference>
<keyword evidence="9 14" id="KW-1133">Transmembrane helix</keyword>
<feature type="transmembrane region" description="Helical" evidence="14">
    <location>
        <begin position="121"/>
        <end position="139"/>
    </location>
</feature>
<evidence type="ECO:0000256" key="7">
    <source>
        <dbReference type="ARBA" id="ARBA00022692"/>
    </source>
</evidence>
<comment type="cofactor">
    <cofactor evidence="14">
        <name>heme b</name>
        <dbReference type="ChEBI" id="CHEBI:60344"/>
    </cofactor>
    <text evidence="14">Binds 1 heme b (iron(II)-protoporphyrin IX) group per subunit.</text>
</comment>
<keyword evidence="16" id="KW-1185">Reference proteome</keyword>
<dbReference type="GO" id="GO:0005886">
    <property type="term" value="C:plasma membrane"/>
    <property type="evidence" value="ECO:0007669"/>
    <property type="project" value="UniProtKB-SubCell"/>
</dbReference>
<evidence type="ECO:0000256" key="12">
    <source>
        <dbReference type="ARBA" id="ARBA00023136"/>
    </source>
</evidence>
<evidence type="ECO:0000256" key="1">
    <source>
        <dbReference type="ARBA" id="ARBA00004651"/>
    </source>
</evidence>
<dbReference type="HAMAP" id="MF_02239">
    <property type="entry name" value="HemJ"/>
    <property type="match status" value="1"/>
</dbReference>
<proteinExistence type="inferred from homology"/>
<comment type="similarity">
    <text evidence="3 14">Belongs to the HemJ family.</text>
</comment>
<keyword evidence="6 14" id="KW-0349">Heme</keyword>